<feature type="compositionally biased region" description="Basic and acidic residues" evidence="1">
    <location>
        <begin position="1459"/>
        <end position="1470"/>
    </location>
</feature>
<feature type="compositionally biased region" description="Acidic residues" evidence="1">
    <location>
        <begin position="1141"/>
        <end position="1150"/>
    </location>
</feature>
<feature type="compositionally biased region" description="Basic and acidic residues" evidence="1">
    <location>
        <begin position="642"/>
        <end position="652"/>
    </location>
</feature>
<feature type="compositionally biased region" description="Basic and acidic residues" evidence="1">
    <location>
        <begin position="1479"/>
        <end position="1508"/>
    </location>
</feature>
<feature type="compositionally biased region" description="Basic and acidic residues" evidence="1">
    <location>
        <begin position="1419"/>
        <end position="1450"/>
    </location>
</feature>
<protein>
    <submittedName>
        <fullName evidence="2">Uncharacterized protein</fullName>
    </submittedName>
</protein>
<evidence type="ECO:0000313" key="4">
    <source>
        <dbReference type="Proteomes" id="UP001152797"/>
    </source>
</evidence>
<keyword evidence="4" id="KW-1185">Reference proteome</keyword>
<feature type="compositionally biased region" description="Basic and acidic residues" evidence="1">
    <location>
        <begin position="1192"/>
        <end position="1208"/>
    </location>
</feature>
<organism evidence="2">
    <name type="scientific">Cladocopium goreaui</name>
    <dbReference type="NCBI Taxonomy" id="2562237"/>
    <lineage>
        <taxon>Eukaryota</taxon>
        <taxon>Sar</taxon>
        <taxon>Alveolata</taxon>
        <taxon>Dinophyceae</taxon>
        <taxon>Suessiales</taxon>
        <taxon>Symbiodiniaceae</taxon>
        <taxon>Cladocopium</taxon>
    </lineage>
</organism>
<feature type="region of interest" description="Disordered" evidence="1">
    <location>
        <begin position="1302"/>
        <end position="1570"/>
    </location>
</feature>
<comment type="caution">
    <text evidence="2">The sequence shown here is derived from an EMBL/GenBank/DDBJ whole genome shotgun (WGS) entry which is preliminary data.</text>
</comment>
<reference evidence="3 4" key="2">
    <citation type="submission" date="2024-05" db="EMBL/GenBank/DDBJ databases">
        <authorList>
            <person name="Chen Y."/>
            <person name="Shah S."/>
            <person name="Dougan E. K."/>
            <person name="Thang M."/>
            <person name="Chan C."/>
        </authorList>
    </citation>
    <scope>NUCLEOTIDE SEQUENCE [LARGE SCALE GENOMIC DNA]</scope>
</reference>
<gene>
    <name evidence="2" type="ORF">C1SCF055_LOCUS24555</name>
</gene>
<dbReference type="EMBL" id="CAMXCT010002447">
    <property type="protein sequence ID" value="CAI3998239.1"/>
    <property type="molecule type" value="Genomic_DNA"/>
</dbReference>
<accession>A0A9P1G271</accession>
<feature type="region of interest" description="Disordered" evidence="1">
    <location>
        <begin position="909"/>
        <end position="932"/>
    </location>
</feature>
<name>A0A9P1G271_9DINO</name>
<dbReference type="EMBL" id="CAMXCT030002447">
    <property type="protein sequence ID" value="CAL4785551.1"/>
    <property type="molecule type" value="Genomic_DNA"/>
</dbReference>
<evidence type="ECO:0000313" key="2">
    <source>
        <dbReference type="EMBL" id="CAI3998239.1"/>
    </source>
</evidence>
<sequence>LYTAACHAAKQPAASIVPKALEQKVRPECELTACIVHGRGIYIYVADPDMSFGSDWSMEVFSRFLNGKLTQHFANKQMTFKATYVTMVRDWTGNLMNFATTFGAYRHAPATGEQCKQQPAAPIQCLACSMDEDRQEVLKEIAEYLNDNYSQYARGVSYLLQLAGVYAAQRVQPPHLSFLEDGSFGVQRGAMLMHADDVPSDGKVKSIPEGLTAKMDEAMSSTFNMKCVSKLVENHVQPILQSVPVASKEFYLSHWNFDFSERSKYGENGRWPTNLQYKSHFHSFLKSGYEASREPIDVRFREQADAIEPFSVQFVDGQNKMLIIQSILALMEVKPSCLDYVLIFREAARIKQTTMPSSSLRDCVWSAVSEYNKTVSKESTSAAVLVWANRAQSDYNRKANKHKMAQRDAAGLQDLFALSCFFAWLMPKMEVQLGKDSAILGKIMEMWDLGALDSELRSHIRGNDPMFEISKLAFFAEATGAVQESHLLEAQNNVANARKTSLQAGFALFKTSLSNDQVLHDRFLAASKTDEARARSVALNYATESLPTWNAAPKKDGDKEKVISTIAAKVNPWLQQVLLGYAGGLRRPESERIFAWCNYVTAGVLTAGKIEFTVNTITGLAHAHPRQFVGIVMLPNRSGDLRLPVKHEKKEREDDDEGDGDAGSVQDVMMGDVGDEEDDDTKTDSAEAVLHEFVYKLKSHFMETERNLRVKSATLVFEENSVYGSRNGAHNVLLITANDKNNMFLKSKAMRTGVISAPTMLPSVVDKTINSLSDPADNTNVIIDLLGFDGWTALFGLSELSKGNRWAVGTVCHYAHETSFVAEITSNRIFSLAREGKLKVAGFPNFKSVIEDLQRSSTASSTPEYSICTPLTDGCLVIKQALIDLWALKNEGFKDEAASLIEAHNSRYNPRGVKRGAEPAAEAGGGQSGEPAVKRLCIEKSKDLSDESMMEDKATLAAGNFKLVLDKKEETLWLAPEKAGQQVEEATDCMNDSSKTGRWLSFNITSLEDLVIAEADRKLGDHIKSLSTFNKVCKLSELLRSLENAGEIGVSIGLHSIEESVVKGTKPCCFLLDPPKEKTLQKKVRSASTFKIIWRMKLQSDGNGGNELLPVRPVAILPGSMSCEADKMYQGICRRNLFGPCDDEEDEGEDGGEKPKKRPSTRKTAVTASKASGKKDAKKKDNKKESRKGKKHGVDDQKDVETDFDKKMNMSLQDIAQIAEGNGKERPGGDEESDSQKTLALDFWDDGTQVQVPENDRIALAKAVGASVRPGFQTPLQVLENKKTQLEKKKMEAAIYKLLDNQFWSKMDDKAGDKKRKTMPEEKTPKEEPQKKRDHLDLDVILVDKNKPEQEPHHCDAMPEDQNKPKEKPDKSVHPDSQNEPKEKLDKNDHCDAMPEGQNKPKEKPDKSVHPDAMLEDQNEPKEKPDKGVHPDAMLEDHNEPKEKPDKGVHPDAMLEDQNEPKEKPDKSVHPDAMLEDQNEPKEKPDKSVRKKSKGECKEKLAKNEKKPTAKASAKGQAKAKVKPTSKIGIVKKDLKKDKSATKKMEKATTTEVGEEQWVPQQPFGPEVADNGVSQKVQEMVYETGLGNPDYVMGRTYGSRVLRKELSSKHPRQHRYLLA</sequence>
<dbReference type="Proteomes" id="UP001152797">
    <property type="component" value="Unassembled WGS sequence"/>
</dbReference>
<dbReference type="OrthoDB" id="436292at2759"/>
<feature type="region of interest" description="Disordered" evidence="1">
    <location>
        <begin position="1140"/>
        <end position="1209"/>
    </location>
</feature>
<reference evidence="2" key="1">
    <citation type="submission" date="2022-10" db="EMBL/GenBank/DDBJ databases">
        <authorList>
            <person name="Chen Y."/>
            <person name="Dougan E. K."/>
            <person name="Chan C."/>
            <person name="Rhodes N."/>
            <person name="Thang M."/>
        </authorList>
    </citation>
    <scope>NUCLEOTIDE SEQUENCE</scope>
</reference>
<proteinExistence type="predicted"/>
<feature type="non-terminal residue" evidence="2">
    <location>
        <position position="1619"/>
    </location>
</feature>
<feature type="non-terminal residue" evidence="2">
    <location>
        <position position="1"/>
    </location>
</feature>
<evidence type="ECO:0000313" key="3">
    <source>
        <dbReference type="EMBL" id="CAL4785551.1"/>
    </source>
</evidence>
<feature type="region of interest" description="Disordered" evidence="1">
    <location>
        <begin position="642"/>
        <end position="682"/>
    </location>
</feature>
<feature type="compositionally biased region" description="Basic and acidic residues" evidence="1">
    <location>
        <begin position="1306"/>
        <end position="1410"/>
    </location>
</feature>
<evidence type="ECO:0000256" key="1">
    <source>
        <dbReference type="SAM" id="MobiDB-lite"/>
    </source>
</evidence>
<feature type="compositionally biased region" description="Basic and acidic residues" evidence="1">
    <location>
        <begin position="1531"/>
        <end position="1549"/>
    </location>
</feature>
<feature type="compositionally biased region" description="Basic and acidic residues" evidence="1">
    <location>
        <begin position="1173"/>
        <end position="1184"/>
    </location>
</feature>
<dbReference type="EMBL" id="CAMXCT020002447">
    <property type="protein sequence ID" value="CAL1151614.1"/>
    <property type="molecule type" value="Genomic_DNA"/>
</dbReference>